<keyword evidence="3" id="KW-1185">Reference proteome</keyword>
<name>A0A8K0C5I7_IGNLU</name>
<accession>A0A8K0C5I7</accession>
<dbReference type="Proteomes" id="UP000801492">
    <property type="component" value="Unassembled WGS sequence"/>
</dbReference>
<gene>
    <name evidence="2" type="ORF">ILUMI_25464</name>
</gene>
<dbReference type="AlphaFoldDB" id="A0A8K0C5I7"/>
<protein>
    <submittedName>
        <fullName evidence="2">Uncharacterized protein</fullName>
    </submittedName>
</protein>
<sequence>MASNNVFIFSIFLVTLVLLTTVHTKRTNRLQLRPTRGFQEMSIAVSRGFGKRAVDMHIMNKPKSPPDIEWVGRQQRGFQEMDLPVARGFGKRAADMHVIKDFLLEWFALEAKLRNLRERNGLPPLNE</sequence>
<comment type="caution">
    <text evidence="2">The sequence shown here is derived from an EMBL/GenBank/DDBJ whole genome shotgun (WGS) entry which is preliminary data.</text>
</comment>
<proteinExistence type="predicted"/>
<evidence type="ECO:0000313" key="2">
    <source>
        <dbReference type="EMBL" id="KAF2880704.1"/>
    </source>
</evidence>
<feature type="non-terminal residue" evidence="2">
    <location>
        <position position="1"/>
    </location>
</feature>
<evidence type="ECO:0000313" key="3">
    <source>
        <dbReference type="Proteomes" id="UP000801492"/>
    </source>
</evidence>
<dbReference type="EMBL" id="VTPC01090923">
    <property type="protein sequence ID" value="KAF2880704.1"/>
    <property type="molecule type" value="Genomic_DNA"/>
</dbReference>
<dbReference type="OrthoDB" id="6101901at2759"/>
<evidence type="ECO:0000256" key="1">
    <source>
        <dbReference type="SAM" id="SignalP"/>
    </source>
</evidence>
<organism evidence="2 3">
    <name type="scientific">Ignelater luminosus</name>
    <name type="common">Cucubano</name>
    <name type="synonym">Pyrophorus luminosus</name>
    <dbReference type="NCBI Taxonomy" id="2038154"/>
    <lineage>
        <taxon>Eukaryota</taxon>
        <taxon>Metazoa</taxon>
        <taxon>Ecdysozoa</taxon>
        <taxon>Arthropoda</taxon>
        <taxon>Hexapoda</taxon>
        <taxon>Insecta</taxon>
        <taxon>Pterygota</taxon>
        <taxon>Neoptera</taxon>
        <taxon>Endopterygota</taxon>
        <taxon>Coleoptera</taxon>
        <taxon>Polyphaga</taxon>
        <taxon>Elateriformia</taxon>
        <taxon>Elateroidea</taxon>
        <taxon>Elateridae</taxon>
        <taxon>Agrypninae</taxon>
        <taxon>Pyrophorini</taxon>
        <taxon>Ignelater</taxon>
    </lineage>
</organism>
<feature type="signal peptide" evidence="1">
    <location>
        <begin position="1"/>
        <end position="24"/>
    </location>
</feature>
<keyword evidence="1" id="KW-0732">Signal</keyword>
<feature type="chain" id="PRO_5035444615" evidence="1">
    <location>
        <begin position="25"/>
        <end position="127"/>
    </location>
</feature>
<reference evidence="2" key="1">
    <citation type="submission" date="2019-08" db="EMBL/GenBank/DDBJ databases">
        <title>The genome of the North American firefly Photinus pyralis.</title>
        <authorList>
            <consortium name="Photinus pyralis genome working group"/>
            <person name="Fallon T.R."/>
            <person name="Sander Lower S.E."/>
            <person name="Weng J.-K."/>
        </authorList>
    </citation>
    <scope>NUCLEOTIDE SEQUENCE</scope>
    <source>
        <strain evidence="2">TRF0915ILg1</strain>
        <tissue evidence="2">Whole body</tissue>
    </source>
</reference>